<dbReference type="PANTHER" id="PTHR30055">
    <property type="entry name" value="HTH-TYPE TRANSCRIPTIONAL REGULATOR RUTR"/>
    <property type="match status" value="1"/>
</dbReference>
<dbReference type="Gene3D" id="1.10.357.10">
    <property type="entry name" value="Tetracycline Repressor, domain 2"/>
    <property type="match status" value="1"/>
</dbReference>
<reference evidence="7 8" key="1">
    <citation type="submission" date="2017-01" db="EMBL/GenBank/DDBJ databases">
        <authorList>
            <person name="Mah S.A."/>
            <person name="Swanson W.J."/>
            <person name="Moy G.W."/>
            <person name="Vacquier V.D."/>
        </authorList>
    </citation>
    <scope>NUCLEOTIDE SEQUENCE [LARGE SCALE GENOMIC DNA]</scope>
    <source>
        <strain evidence="7 8">CPCC 203464</strain>
    </source>
</reference>
<dbReference type="Proteomes" id="UP000186218">
    <property type="component" value="Unassembled WGS sequence"/>
</dbReference>
<sequence length="201" mass="22330">MSTTAEVNTRKARTSASPADQQDAILDAAAAEFTEVGVRRASMDDVARRAGVSRSTLYRRFPNKEALLVGVAERLYREGMVRLDQATIGHTPRDAVAEAFSEGARMIVDDPLMRRLVLTDAEIKGITASVTTMFIDSATDRIVRTLRRAGAVRPDPELREAVEIHVRLVLSFLEIPSTEPGRNDPERVRQYALMHLAPMVW</sequence>
<dbReference type="PROSITE" id="PS50977">
    <property type="entry name" value="HTH_TETR_2"/>
    <property type="match status" value="1"/>
</dbReference>
<keyword evidence="3" id="KW-0804">Transcription</keyword>
<dbReference type="GO" id="GO:0045892">
    <property type="term" value="P:negative regulation of DNA-templated transcription"/>
    <property type="evidence" value="ECO:0007669"/>
    <property type="project" value="UniProtKB-ARBA"/>
</dbReference>
<dbReference type="SUPFAM" id="SSF46689">
    <property type="entry name" value="Homeodomain-like"/>
    <property type="match status" value="1"/>
</dbReference>
<feature type="DNA-binding region" description="H-T-H motif" evidence="4">
    <location>
        <begin position="42"/>
        <end position="61"/>
    </location>
</feature>
<evidence type="ECO:0000256" key="3">
    <source>
        <dbReference type="ARBA" id="ARBA00023163"/>
    </source>
</evidence>
<dbReference type="InterPro" id="IPR001647">
    <property type="entry name" value="HTH_TetR"/>
</dbReference>
<evidence type="ECO:0000313" key="7">
    <source>
        <dbReference type="EMBL" id="SIS14673.1"/>
    </source>
</evidence>
<dbReference type="PRINTS" id="PR00455">
    <property type="entry name" value="HTHTETR"/>
</dbReference>
<dbReference type="PANTHER" id="PTHR30055:SF234">
    <property type="entry name" value="HTH-TYPE TRANSCRIPTIONAL REGULATOR BETI"/>
    <property type="match status" value="1"/>
</dbReference>
<protein>
    <submittedName>
        <fullName evidence="7">Transcriptional regulator, TetR family</fullName>
    </submittedName>
</protein>
<keyword evidence="8" id="KW-1185">Reference proteome</keyword>
<evidence type="ECO:0000256" key="1">
    <source>
        <dbReference type="ARBA" id="ARBA00023015"/>
    </source>
</evidence>
<dbReference type="Pfam" id="PF18556">
    <property type="entry name" value="TetR_C_35"/>
    <property type="match status" value="1"/>
</dbReference>
<evidence type="ECO:0000259" key="6">
    <source>
        <dbReference type="PROSITE" id="PS50977"/>
    </source>
</evidence>
<dbReference type="OrthoDB" id="6077212at2"/>
<keyword evidence="1" id="KW-0805">Transcription regulation</keyword>
<dbReference type="FunFam" id="1.10.10.60:FF:000141">
    <property type="entry name" value="TetR family transcriptional regulator"/>
    <property type="match status" value="1"/>
</dbReference>
<dbReference type="Pfam" id="PF00440">
    <property type="entry name" value="TetR_N"/>
    <property type="match status" value="1"/>
</dbReference>
<feature type="domain" description="HTH tetR-type" evidence="6">
    <location>
        <begin position="19"/>
        <end position="79"/>
    </location>
</feature>
<feature type="region of interest" description="Disordered" evidence="5">
    <location>
        <begin position="1"/>
        <end position="20"/>
    </location>
</feature>
<evidence type="ECO:0000256" key="4">
    <source>
        <dbReference type="PROSITE-ProRule" id="PRU00335"/>
    </source>
</evidence>
<dbReference type="GO" id="GO:0000976">
    <property type="term" value="F:transcription cis-regulatory region binding"/>
    <property type="evidence" value="ECO:0007669"/>
    <property type="project" value="TreeGrafter"/>
</dbReference>
<dbReference type="InterPro" id="IPR040611">
    <property type="entry name" value="AlkX_C"/>
</dbReference>
<evidence type="ECO:0000256" key="5">
    <source>
        <dbReference type="SAM" id="MobiDB-lite"/>
    </source>
</evidence>
<evidence type="ECO:0000256" key="2">
    <source>
        <dbReference type="ARBA" id="ARBA00023125"/>
    </source>
</evidence>
<evidence type="ECO:0000313" key="8">
    <source>
        <dbReference type="Proteomes" id="UP000186218"/>
    </source>
</evidence>
<name>A0A1N7GQ19_9NOCA</name>
<dbReference type="STRING" id="1344003.SAMN05445060_2982"/>
<accession>A0A1N7GQ19</accession>
<keyword evidence="2 4" id="KW-0238">DNA-binding</keyword>
<dbReference type="InterPro" id="IPR009057">
    <property type="entry name" value="Homeodomain-like_sf"/>
</dbReference>
<dbReference type="GO" id="GO:0003700">
    <property type="term" value="F:DNA-binding transcription factor activity"/>
    <property type="evidence" value="ECO:0007669"/>
    <property type="project" value="TreeGrafter"/>
</dbReference>
<organism evidence="7 8">
    <name type="scientific">Williamsia sterculiae</name>
    <dbReference type="NCBI Taxonomy" id="1344003"/>
    <lineage>
        <taxon>Bacteria</taxon>
        <taxon>Bacillati</taxon>
        <taxon>Actinomycetota</taxon>
        <taxon>Actinomycetes</taxon>
        <taxon>Mycobacteriales</taxon>
        <taxon>Nocardiaceae</taxon>
        <taxon>Williamsia</taxon>
    </lineage>
</organism>
<dbReference type="RefSeq" id="WP_076480898.1">
    <property type="nucleotide sequence ID" value="NZ_FTNT01000009.1"/>
</dbReference>
<proteinExistence type="predicted"/>
<dbReference type="EMBL" id="FTNT01000009">
    <property type="protein sequence ID" value="SIS14673.1"/>
    <property type="molecule type" value="Genomic_DNA"/>
</dbReference>
<dbReference type="InterPro" id="IPR050109">
    <property type="entry name" value="HTH-type_TetR-like_transc_reg"/>
</dbReference>
<gene>
    <name evidence="7" type="ORF">SAMN05445060_2982</name>
</gene>
<dbReference type="AlphaFoldDB" id="A0A1N7GQ19"/>